<proteinExistence type="predicted"/>
<keyword evidence="2" id="KW-1185">Reference proteome</keyword>
<dbReference type="Proteomes" id="UP001596512">
    <property type="component" value="Unassembled WGS sequence"/>
</dbReference>
<reference evidence="2" key="1">
    <citation type="journal article" date="2019" name="Int. J. Syst. Evol. Microbiol.">
        <title>The Global Catalogue of Microorganisms (GCM) 10K type strain sequencing project: providing services to taxonomists for standard genome sequencing and annotation.</title>
        <authorList>
            <consortium name="The Broad Institute Genomics Platform"/>
            <consortium name="The Broad Institute Genome Sequencing Center for Infectious Disease"/>
            <person name="Wu L."/>
            <person name="Ma J."/>
        </authorList>
    </citation>
    <scope>NUCLEOTIDE SEQUENCE [LARGE SCALE GENOMIC DNA]</scope>
    <source>
        <strain evidence="2">JCM 17695</strain>
    </source>
</reference>
<protein>
    <recommendedName>
        <fullName evidence="3">Apea-like HEPN domain-containing protein</fullName>
    </recommendedName>
</protein>
<organism evidence="1 2">
    <name type="scientific">Actinokineospora soli</name>
    <dbReference type="NCBI Taxonomy" id="1048753"/>
    <lineage>
        <taxon>Bacteria</taxon>
        <taxon>Bacillati</taxon>
        <taxon>Actinomycetota</taxon>
        <taxon>Actinomycetes</taxon>
        <taxon>Pseudonocardiales</taxon>
        <taxon>Pseudonocardiaceae</taxon>
        <taxon>Actinokineospora</taxon>
    </lineage>
</organism>
<gene>
    <name evidence="1" type="ORF">ACFQV2_12810</name>
</gene>
<comment type="caution">
    <text evidence="1">The sequence shown here is derived from an EMBL/GenBank/DDBJ whole genome shotgun (WGS) entry which is preliminary data.</text>
</comment>
<evidence type="ECO:0000313" key="1">
    <source>
        <dbReference type="EMBL" id="MFC7614276.1"/>
    </source>
</evidence>
<name>A0ABW2TLJ6_9PSEU</name>
<dbReference type="EMBL" id="JBHTEY010000004">
    <property type="protein sequence ID" value="MFC7614276.1"/>
    <property type="molecule type" value="Genomic_DNA"/>
</dbReference>
<evidence type="ECO:0008006" key="3">
    <source>
        <dbReference type="Google" id="ProtNLM"/>
    </source>
</evidence>
<accession>A0ABW2TLJ6</accession>
<sequence>MIEHKLFSKLYPRHLPQLGRHGYLEASDGSSRSVQLSGFVDEVVGSAWNWARLRQENPTYDDVAAEIPKILDTIRKAMGPTGVSIPIRIGLTGVLLPDGTDELDLGCGKVRRATCRDYPEAVMEWADRTAAFTAENGELFHARYAGDLVLEIDLPYKLTPLENESPGPPDLKNLRVVERVWDGVTLALLFAVEQSHIQLLQTWSITYHPLQQHLSYSYLPPERVAMPVPRRLSMNEAVAWQNWARLIHKNRGKYIDIAIRRVVRAASERNEPEDMLIDAVVAWENLFGGKGESTLRVTYAMAWLLAVDLKERETFQSEMGRIYSMRSDMVHGAKRFTTWDQQQMSTRATEFAINALQKLLEVRPDLLAVRDSAARGKTLILGG</sequence>
<evidence type="ECO:0000313" key="2">
    <source>
        <dbReference type="Proteomes" id="UP001596512"/>
    </source>
</evidence>